<evidence type="ECO:0000313" key="2">
    <source>
        <dbReference type="Proteomes" id="UP000754644"/>
    </source>
</evidence>
<evidence type="ECO:0000313" key="1">
    <source>
        <dbReference type="EMBL" id="NQV66100.1"/>
    </source>
</evidence>
<sequence>MSEAQIVAVRLAPAHEGDVELIVEIRYANGGITQVPLDHHATQALFHACAAEVADDLIGHGWSKVRDALQVSYSRF</sequence>
<dbReference type="Proteomes" id="UP000754644">
    <property type="component" value="Unassembled WGS sequence"/>
</dbReference>
<dbReference type="AlphaFoldDB" id="A0A972W185"/>
<accession>A0A972W185</accession>
<gene>
    <name evidence="1" type="ORF">HQ497_12130</name>
</gene>
<organism evidence="1 2">
    <name type="scientific">SAR86 cluster bacterium</name>
    <dbReference type="NCBI Taxonomy" id="2030880"/>
    <lineage>
        <taxon>Bacteria</taxon>
        <taxon>Pseudomonadati</taxon>
        <taxon>Pseudomonadota</taxon>
        <taxon>Gammaproteobacteria</taxon>
        <taxon>SAR86 cluster</taxon>
    </lineage>
</organism>
<dbReference type="EMBL" id="JABMOJ010000457">
    <property type="protein sequence ID" value="NQV66100.1"/>
    <property type="molecule type" value="Genomic_DNA"/>
</dbReference>
<comment type="caution">
    <text evidence="1">The sequence shown here is derived from an EMBL/GenBank/DDBJ whole genome shotgun (WGS) entry which is preliminary data.</text>
</comment>
<protein>
    <submittedName>
        <fullName evidence="1">Uncharacterized protein</fullName>
    </submittedName>
</protein>
<proteinExistence type="predicted"/>
<name>A0A972W185_9GAMM</name>
<reference evidence="1" key="1">
    <citation type="submission" date="2020-05" db="EMBL/GenBank/DDBJ databases">
        <title>Sulfur intermediates as new biogeochemical hubs in an aquatic model microbial ecosystem.</title>
        <authorList>
            <person name="Vigneron A."/>
        </authorList>
    </citation>
    <scope>NUCLEOTIDE SEQUENCE</scope>
    <source>
        <strain evidence="1">Bin.250</strain>
    </source>
</reference>